<evidence type="ECO:0000313" key="2">
    <source>
        <dbReference type="Proteomes" id="UP000326924"/>
    </source>
</evidence>
<keyword evidence="2" id="KW-1185">Reference proteome</keyword>
<dbReference type="InterPro" id="IPR036188">
    <property type="entry name" value="FAD/NAD-bd_sf"/>
</dbReference>
<evidence type="ECO:0000313" key="1">
    <source>
        <dbReference type="EMBL" id="KAA8893418.1"/>
    </source>
</evidence>
<dbReference type="AlphaFoldDB" id="A0A5J5EFB6"/>
<accession>A0A5J5EFB6</accession>
<comment type="caution">
    <text evidence="1">The sequence shown here is derived from an EMBL/GenBank/DDBJ whole genome shotgun (WGS) entry which is preliminary data.</text>
</comment>
<dbReference type="GO" id="GO:0003676">
    <property type="term" value="F:nucleic acid binding"/>
    <property type="evidence" value="ECO:0007669"/>
    <property type="project" value="InterPro"/>
</dbReference>
<dbReference type="InParanoid" id="A0A5J5EFB6"/>
<evidence type="ECO:0008006" key="3">
    <source>
        <dbReference type="Google" id="ProtNLM"/>
    </source>
</evidence>
<reference evidence="1 2" key="1">
    <citation type="submission" date="2019-09" db="EMBL/GenBank/DDBJ databases">
        <title>Draft genome of the ectomycorrhizal ascomycete Sphaerosporella brunnea.</title>
        <authorList>
            <consortium name="DOE Joint Genome Institute"/>
            <person name="Benucci G.M."/>
            <person name="Marozzi G."/>
            <person name="Antonielli L."/>
            <person name="Sanchez S."/>
            <person name="Marco P."/>
            <person name="Wang X."/>
            <person name="Falini L.B."/>
            <person name="Barry K."/>
            <person name="Haridas S."/>
            <person name="Lipzen A."/>
            <person name="Labutti K."/>
            <person name="Grigoriev I.V."/>
            <person name="Murat C."/>
            <person name="Martin F."/>
            <person name="Albertini E."/>
            <person name="Donnini D."/>
            <person name="Bonito G."/>
        </authorList>
    </citation>
    <scope>NUCLEOTIDE SEQUENCE [LARGE SCALE GENOMIC DNA]</scope>
    <source>
        <strain evidence="1 2">Sb_GMNB300</strain>
    </source>
</reference>
<protein>
    <recommendedName>
        <fullName evidence="3">Tc1-like transposase DDE domain-containing protein</fullName>
    </recommendedName>
</protein>
<proteinExistence type="predicted"/>
<gene>
    <name evidence="1" type="ORF">FN846DRAFT_914062</name>
</gene>
<dbReference type="Proteomes" id="UP000326924">
    <property type="component" value="Unassembled WGS sequence"/>
</dbReference>
<dbReference type="EMBL" id="VXIS01000447">
    <property type="protein sequence ID" value="KAA8893418.1"/>
    <property type="molecule type" value="Genomic_DNA"/>
</dbReference>
<dbReference type="InterPro" id="IPR036397">
    <property type="entry name" value="RNaseH_sf"/>
</dbReference>
<dbReference type="Gene3D" id="3.30.420.10">
    <property type="entry name" value="Ribonuclease H-like superfamily/Ribonuclease H"/>
    <property type="match status" value="1"/>
</dbReference>
<sequence>MAAPIASFPKAKIKVVIAGAGFGVLTAAAESNFKGREVIVINKTPKWEQRGDISQRSRIEEIFEDAGHLVMFYPKFHCELNWIEYYWGAYKHYARKHCNYTLPGLIEAVPEALESVKPSLIFKYWRRTQRIIQAL</sequence>
<name>A0A5J5EFB6_9PEZI</name>
<organism evidence="1 2">
    <name type="scientific">Sphaerosporella brunnea</name>
    <dbReference type="NCBI Taxonomy" id="1250544"/>
    <lineage>
        <taxon>Eukaryota</taxon>
        <taxon>Fungi</taxon>
        <taxon>Dikarya</taxon>
        <taxon>Ascomycota</taxon>
        <taxon>Pezizomycotina</taxon>
        <taxon>Pezizomycetes</taxon>
        <taxon>Pezizales</taxon>
        <taxon>Pyronemataceae</taxon>
        <taxon>Sphaerosporella</taxon>
    </lineage>
</organism>
<dbReference type="SUPFAM" id="SSF51905">
    <property type="entry name" value="FAD/NAD(P)-binding domain"/>
    <property type="match status" value="1"/>
</dbReference>
<dbReference type="OrthoDB" id="5411700at2759"/>